<dbReference type="Gene3D" id="3.40.50.720">
    <property type="entry name" value="NAD(P)-binding Rossmann-like Domain"/>
    <property type="match status" value="1"/>
</dbReference>
<dbReference type="SUPFAM" id="SSF51735">
    <property type="entry name" value="NAD(P)-binding Rossmann-fold domains"/>
    <property type="match status" value="1"/>
</dbReference>
<evidence type="ECO:0000256" key="2">
    <source>
        <dbReference type="ARBA" id="ARBA00023002"/>
    </source>
</evidence>
<keyword evidence="1" id="KW-0521">NADP</keyword>
<evidence type="ECO:0000313" key="5">
    <source>
        <dbReference type="Proteomes" id="UP000800036"/>
    </source>
</evidence>
<evidence type="ECO:0000313" key="4">
    <source>
        <dbReference type="EMBL" id="KAF1977312.1"/>
    </source>
</evidence>
<protein>
    <submittedName>
        <fullName evidence="4">NAD(P)-binding protein</fullName>
    </submittedName>
</protein>
<gene>
    <name evidence="4" type="ORF">BU23DRAFT_587413</name>
</gene>
<reference evidence="4" key="1">
    <citation type="journal article" date="2020" name="Stud. Mycol.">
        <title>101 Dothideomycetes genomes: a test case for predicting lifestyles and emergence of pathogens.</title>
        <authorList>
            <person name="Haridas S."/>
            <person name="Albert R."/>
            <person name="Binder M."/>
            <person name="Bloem J."/>
            <person name="Labutti K."/>
            <person name="Salamov A."/>
            <person name="Andreopoulos B."/>
            <person name="Baker S."/>
            <person name="Barry K."/>
            <person name="Bills G."/>
            <person name="Bluhm B."/>
            <person name="Cannon C."/>
            <person name="Castanera R."/>
            <person name="Culley D."/>
            <person name="Daum C."/>
            <person name="Ezra D."/>
            <person name="Gonzalez J."/>
            <person name="Henrissat B."/>
            <person name="Kuo A."/>
            <person name="Liang C."/>
            <person name="Lipzen A."/>
            <person name="Lutzoni F."/>
            <person name="Magnuson J."/>
            <person name="Mondo S."/>
            <person name="Nolan M."/>
            <person name="Ohm R."/>
            <person name="Pangilinan J."/>
            <person name="Park H.-J."/>
            <person name="Ramirez L."/>
            <person name="Alfaro M."/>
            <person name="Sun H."/>
            <person name="Tritt A."/>
            <person name="Yoshinaga Y."/>
            <person name="Zwiers L.-H."/>
            <person name="Turgeon B."/>
            <person name="Goodwin S."/>
            <person name="Spatafora J."/>
            <person name="Crous P."/>
            <person name="Grigoriev I."/>
        </authorList>
    </citation>
    <scope>NUCLEOTIDE SEQUENCE</scope>
    <source>
        <strain evidence="4">CBS 107.79</strain>
    </source>
</reference>
<dbReference type="GO" id="GO:0016491">
    <property type="term" value="F:oxidoreductase activity"/>
    <property type="evidence" value="ECO:0007669"/>
    <property type="project" value="UniProtKB-KW"/>
</dbReference>
<dbReference type="PANTHER" id="PTHR47706">
    <property type="entry name" value="NMRA-LIKE FAMILY PROTEIN"/>
    <property type="match status" value="1"/>
</dbReference>
<dbReference type="InterPro" id="IPR036291">
    <property type="entry name" value="NAD(P)-bd_dom_sf"/>
</dbReference>
<dbReference type="OrthoDB" id="5283654at2759"/>
<dbReference type="InterPro" id="IPR051609">
    <property type="entry name" value="NmrA/Isoflavone_reductase-like"/>
</dbReference>
<keyword evidence="5" id="KW-1185">Reference proteome</keyword>
<evidence type="ECO:0000256" key="1">
    <source>
        <dbReference type="ARBA" id="ARBA00022857"/>
    </source>
</evidence>
<dbReference type="InterPro" id="IPR008030">
    <property type="entry name" value="NmrA-like"/>
</dbReference>
<organism evidence="4 5">
    <name type="scientific">Bimuria novae-zelandiae CBS 107.79</name>
    <dbReference type="NCBI Taxonomy" id="1447943"/>
    <lineage>
        <taxon>Eukaryota</taxon>
        <taxon>Fungi</taxon>
        <taxon>Dikarya</taxon>
        <taxon>Ascomycota</taxon>
        <taxon>Pezizomycotina</taxon>
        <taxon>Dothideomycetes</taxon>
        <taxon>Pleosporomycetidae</taxon>
        <taxon>Pleosporales</taxon>
        <taxon>Massarineae</taxon>
        <taxon>Didymosphaeriaceae</taxon>
        <taxon>Bimuria</taxon>
    </lineage>
</organism>
<dbReference type="Proteomes" id="UP000800036">
    <property type="component" value="Unassembled WGS sequence"/>
</dbReference>
<name>A0A6A5VNP5_9PLEO</name>
<evidence type="ECO:0000259" key="3">
    <source>
        <dbReference type="Pfam" id="PF05368"/>
    </source>
</evidence>
<accession>A0A6A5VNP5</accession>
<dbReference type="EMBL" id="ML976663">
    <property type="protein sequence ID" value="KAF1977312.1"/>
    <property type="molecule type" value="Genomic_DNA"/>
</dbReference>
<feature type="domain" description="NmrA-like" evidence="3">
    <location>
        <begin position="7"/>
        <end position="233"/>
    </location>
</feature>
<proteinExistence type="predicted"/>
<dbReference type="AlphaFoldDB" id="A0A6A5VNP5"/>
<sequence length="292" mass="32280">MPTPIQILLIGAGELGAAFLPHLSALPNTHVSVGVRTPAKYQDLAPSNVSLIAMDITSPSTQLSQTFVEYDIVISATGFGQSPGSVTKLAKEVFTAGHLRSLMPFFGEQAEVRNLLRAEAEKSNVKWTIVSTGIFMSFLFEQFWGIVDHKSNPVPVLCSSPDRVVVRALRDWEQKVSVTDVADIGKVLTRVVAGDVEADNRIVYAAGDTVSYRELSEIVECVAGKEVKRVEWTIPHLEAELAKNPDDLINKYRLVFARDGVWWDKKGTVNHQLSIHTMNVEMYARELFAAQK</sequence>
<dbReference type="Pfam" id="PF05368">
    <property type="entry name" value="NmrA"/>
    <property type="match status" value="1"/>
</dbReference>
<dbReference type="PANTHER" id="PTHR47706:SF6">
    <property type="entry name" value="NMRA-LIKE FAMILY PROTEIN (AFU_ORTHOLOGUE AFUA_6G00280)"/>
    <property type="match status" value="1"/>
</dbReference>
<keyword evidence="2" id="KW-0560">Oxidoreductase</keyword>
<dbReference type="Gene3D" id="3.90.25.10">
    <property type="entry name" value="UDP-galactose 4-epimerase, domain 1"/>
    <property type="match status" value="1"/>
</dbReference>